<gene>
    <name evidence="2" type="ORF">VF08_34440</name>
</gene>
<dbReference type="EMBL" id="LAHD01000173">
    <property type="protein sequence ID" value="PHJ94030.1"/>
    <property type="molecule type" value="Genomic_DNA"/>
</dbReference>
<dbReference type="InterPro" id="IPR002586">
    <property type="entry name" value="CobQ/CobB/MinD/ParA_Nub-bd_dom"/>
</dbReference>
<name>A0A9Q6EHV8_NOSLI</name>
<dbReference type="SUPFAM" id="SSF52540">
    <property type="entry name" value="P-loop containing nucleoside triphosphate hydrolases"/>
    <property type="match status" value="1"/>
</dbReference>
<dbReference type="InterPro" id="IPR050678">
    <property type="entry name" value="DNA_Partitioning_ATPase"/>
</dbReference>
<evidence type="ECO:0000259" key="1">
    <source>
        <dbReference type="Pfam" id="PF01656"/>
    </source>
</evidence>
<dbReference type="GeneID" id="57097347"/>
<organism evidence="2 3">
    <name type="scientific">Nostoc linckia z8</name>
    <dbReference type="NCBI Taxonomy" id="1628746"/>
    <lineage>
        <taxon>Bacteria</taxon>
        <taxon>Bacillati</taxon>
        <taxon>Cyanobacteriota</taxon>
        <taxon>Cyanophyceae</taxon>
        <taxon>Nostocales</taxon>
        <taxon>Nostocaceae</taxon>
        <taxon>Nostoc</taxon>
    </lineage>
</organism>
<dbReference type="PANTHER" id="PTHR13696:SF96">
    <property type="entry name" value="COBQ_COBB_MIND_PARA NUCLEOTIDE BINDING DOMAIN-CONTAINING PROTEIN"/>
    <property type="match status" value="1"/>
</dbReference>
<feature type="domain" description="CobQ/CobB/MinD/ParA nucleotide binding" evidence="1">
    <location>
        <begin position="3"/>
        <end position="172"/>
    </location>
</feature>
<dbReference type="Pfam" id="PF01656">
    <property type="entry name" value="CbiA"/>
    <property type="match status" value="1"/>
</dbReference>
<comment type="caution">
    <text evidence="2">The sequence shown here is derived from an EMBL/GenBank/DDBJ whole genome shotgun (WGS) entry which is preliminary data.</text>
</comment>
<sequence length="197" mass="21599">MIITVASFKGGVGKTTTAVHLAAYLHAKGPTLLVDGDPNRSAMTWATPGNLPFKIVPDVQMAKYAKGHEHIVIDTQARPTREDLEELADSCDLLILPTVPRALDLDALLKTVDILKTMQAKFRVLLTMVPPPPSQASKEARAMLKAEDIPVFTAEIKRYVAFERAPLEGVTVKEYRDSKASEAWKGYNALGREVFNG</sequence>
<reference evidence="2 3" key="1">
    <citation type="submission" date="2015-02" db="EMBL/GenBank/DDBJ databases">
        <title>Nostoc linckia genome annotation.</title>
        <authorList>
            <person name="Zhou Z."/>
        </authorList>
    </citation>
    <scope>NUCLEOTIDE SEQUENCE [LARGE SCALE GENOMIC DNA]</scope>
    <source>
        <strain evidence="3">z8</strain>
    </source>
</reference>
<dbReference type="Gene3D" id="3.40.50.300">
    <property type="entry name" value="P-loop containing nucleotide triphosphate hydrolases"/>
    <property type="match status" value="1"/>
</dbReference>
<proteinExistence type="predicted"/>
<dbReference type="InterPro" id="IPR027417">
    <property type="entry name" value="P-loop_NTPase"/>
</dbReference>
<dbReference type="Proteomes" id="UP000222310">
    <property type="component" value="Unassembled WGS sequence"/>
</dbReference>
<evidence type="ECO:0000313" key="3">
    <source>
        <dbReference type="Proteomes" id="UP000222310"/>
    </source>
</evidence>
<dbReference type="PIRSF" id="PIRSF009320">
    <property type="entry name" value="Nuc_binding_HP_1000"/>
    <property type="match status" value="1"/>
</dbReference>
<dbReference type="AlphaFoldDB" id="A0A9Q6EHV8"/>
<dbReference type="RefSeq" id="WP_099072899.1">
    <property type="nucleotide sequence ID" value="NZ_LAHD01000173.1"/>
</dbReference>
<protein>
    <submittedName>
        <fullName evidence="2">Chromosome partitioning protein ParA</fullName>
    </submittedName>
</protein>
<dbReference type="CDD" id="cd02042">
    <property type="entry name" value="ParAB_family"/>
    <property type="match status" value="1"/>
</dbReference>
<evidence type="ECO:0000313" key="2">
    <source>
        <dbReference type="EMBL" id="PHJ94030.1"/>
    </source>
</evidence>
<accession>A0A9Q6EHV8</accession>
<dbReference type="PANTHER" id="PTHR13696">
    <property type="entry name" value="P-LOOP CONTAINING NUCLEOSIDE TRIPHOSPHATE HYDROLASE"/>
    <property type="match status" value="1"/>
</dbReference>